<reference evidence="2 3" key="1">
    <citation type="journal article" date="2014" name="PLoS Genet.">
        <title>Phylogenetically driven sequencing of extremely halophilic archaea reveals strategies for static and dynamic osmo-response.</title>
        <authorList>
            <person name="Becker E.A."/>
            <person name="Seitzer P.M."/>
            <person name="Tritt A."/>
            <person name="Larsen D."/>
            <person name="Krusor M."/>
            <person name="Yao A.I."/>
            <person name="Wu D."/>
            <person name="Madern D."/>
            <person name="Eisen J.A."/>
            <person name="Darling A.E."/>
            <person name="Facciotti M.T."/>
        </authorList>
    </citation>
    <scope>NUCLEOTIDE SEQUENCE [LARGE SCALE GENOMIC DNA]</scope>
    <source>
        <strain evidence="2 3">100A6</strain>
    </source>
</reference>
<dbReference type="PATRIC" id="fig|1132509.6.peg.1905"/>
<dbReference type="AlphaFoldDB" id="M0M2J5"/>
<organism evidence="2 3">
    <name type="scientific">Halococcus hamelinensis 100A6</name>
    <dbReference type="NCBI Taxonomy" id="1132509"/>
    <lineage>
        <taxon>Archaea</taxon>
        <taxon>Methanobacteriati</taxon>
        <taxon>Methanobacteriota</taxon>
        <taxon>Stenosarchaea group</taxon>
        <taxon>Halobacteria</taxon>
        <taxon>Halobacteriales</taxon>
        <taxon>Halococcaceae</taxon>
        <taxon>Halococcus</taxon>
    </lineage>
</organism>
<sequence>MVTASTNSASTQGMCWLSPIDCGLRSSPSSVAVVLQFKGSTASGSCGTLFVDVAIATSPAIGDADVERDVEHRRTLADRHLRDTPSMSKIASGFTGDPDGPPPTSSRFSSENPTLVCLHKPVEGLCDHDTKPPDMATVTCSECGNESEYDDSDATDRVPCTHCENMIQV</sequence>
<feature type="region of interest" description="Disordered" evidence="1">
    <location>
        <begin position="86"/>
        <end position="111"/>
    </location>
</feature>
<proteinExistence type="predicted"/>
<accession>M0M2J5</accession>
<evidence type="ECO:0000256" key="1">
    <source>
        <dbReference type="SAM" id="MobiDB-lite"/>
    </source>
</evidence>
<name>M0M2J5_9EURY</name>
<evidence type="ECO:0000313" key="3">
    <source>
        <dbReference type="Proteomes" id="UP000011566"/>
    </source>
</evidence>
<evidence type="ECO:0000313" key="2">
    <source>
        <dbReference type="EMBL" id="EMA38834.1"/>
    </source>
</evidence>
<dbReference type="Proteomes" id="UP000011566">
    <property type="component" value="Unassembled WGS sequence"/>
</dbReference>
<gene>
    <name evidence="2" type="ORF">C447_08428</name>
</gene>
<comment type="caution">
    <text evidence="2">The sequence shown here is derived from an EMBL/GenBank/DDBJ whole genome shotgun (WGS) entry which is preliminary data.</text>
</comment>
<protein>
    <submittedName>
        <fullName evidence="2">Uncharacterized protein</fullName>
    </submittedName>
</protein>
<dbReference type="EMBL" id="AOMB01000023">
    <property type="protein sequence ID" value="EMA38834.1"/>
    <property type="molecule type" value="Genomic_DNA"/>
</dbReference>
<keyword evidence="3" id="KW-1185">Reference proteome</keyword>